<evidence type="ECO:0000256" key="4">
    <source>
        <dbReference type="ARBA" id="ARBA00022840"/>
    </source>
</evidence>
<sequence length="240" mass="26275">MKGVVMYTIKIEDLTKRYGQNQTIKSINFTAKSGRITAFLGQNGAGKSSMLRILLGLDFATTGSATFDHKKYAEMACPLKLVGAAFDGVAGVPTYTVNRHLNLIARSNGIAIDRVKEVIKLVGLTDKIRSKIRSLSLGEGQRLGIAVAILGNPQYLVFDEPTNGLDPAGMRWFRDFLIQQKKQGKTILLSSHLISEVAAMADDIVIIHKGEIRMTGELNMILREGESLEEIFFSLTEGGD</sequence>
<reference evidence="6 7" key="1">
    <citation type="submission" date="2014-12" db="EMBL/GenBank/DDBJ databases">
        <title>Draft genome sequences of 10 type strains of Lactococcus.</title>
        <authorList>
            <person name="Sun Z."/>
            <person name="Zhong Z."/>
            <person name="Liu W."/>
            <person name="Zhang W."/>
            <person name="Zhang H."/>
        </authorList>
    </citation>
    <scope>NUCLEOTIDE SEQUENCE [LARGE SCALE GENOMIC DNA]</scope>
    <source>
        <strain evidence="6 7">DSM 6634</strain>
    </source>
</reference>
<dbReference type="SMART" id="SM00382">
    <property type="entry name" value="AAA"/>
    <property type="match status" value="1"/>
</dbReference>
<name>A0A2A5S557_9LACT</name>
<gene>
    <name evidence="6" type="ORF">RU86_GL000982</name>
</gene>
<keyword evidence="3" id="KW-0547">Nucleotide-binding</keyword>
<comment type="caution">
    <text evidence="6">The sequence shown here is derived from an EMBL/GenBank/DDBJ whole genome shotgun (WGS) entry which is preliminary data.</text>
</comment>
<dbReference type="SUPFAM" id="SSF52540">
    <property type="entry name" value="P-loop containing nucleoside triphosphate hydrolases"/>
    <property type="match status" value="1"/>
</dbReference>
<dbReference type="PANTHER" id="PTHR43335">
    <property type="entry name" value="ABC TRANSPORTER, ATP-BINDING PROTEIN"/>
    <property type="match status" value="1"/>
</dbReference>
<keyword evidence="4" id="KW-0067">ATP-binding</keyword>
<dbReference type="InterPro" id="IPR003593">
    <property type="entry name" value="AAA+_ATPase"/>
</dbReference>
<evidence type="ECO:0000256" key="2">
    <source>
        <dbReference type="ARBA" id="ARBA00022448"/>
    </source>
</evidence>
<dbReference type="GO" id="GO:0016887">
    <property type="term" value="F:ATP hydrolysis activity"/>
    <property type="evidence" value="ECO:0007669"/>
    <property type="project" value="InterPro"/>
</dbReference>
<keyword evidence="2" id="KW-0813">Transport</keyword>
<dbReference type="GO" id="GO:0005524">
    <property type="term" value="F:ATP binding"/>
    <property type="evidence" value="ECO:0007669"/>
    <property type="project" value="UniProtKB-KW"/>
</dbReference>
<organism evidence="6 7">
    <name type="scientific">Pseudolactococcus piscium</name>
    <dbReference type="NCBI Taxonomy" id="1364"/>
    <lineage>
        <taxon>Bacteria</taxon>
        <taxon>Bacillati</taxon>
        <taxon>Bacillota</taxon>
        <taxon>Bacilli</taxon>
        <taxon>Lactobacillales</taxon>
        <taxon>Streptococcaceae</taxon>
        <taxon>Pseudolactococcus</taxon>
    </lineage>
</organism>
<accession>A0A2A5S557</accession>
<comment type="similarity">
    <text evidence="1">Belongs to the ABC transporter superfamily.</text>
</comment>
<dbReference type="PANTHER" id="PTHR43335:SF4">
    <property type="entry name" value="ABC TRANSPORTER, ATP-BINDING PROTEIN"/>
    <property type="match status" value="1"/>
</dbReference>
<dbReference type="InterPro" id="IPR003439">
    <property type="entry name" value="ABC_transporter-like_ATP-bd"/>
</dbReference>
<protein>
    <submittedName>
        <fullName evidence="6">ABC transporter</fullName>
    </submittedName>
</protein>
<dbReference type="InterPro" id="IPR027417">
    <property type="entry name" value="P-loop_NTPase"/>
</dbReference>
<evidence type="ECO:0000313" key="7">
    <source>
        <dbReference type="Proteomes" id="UP000218282"/>
    </source>
</evidence>
<dbReference type="Proteomes" id="UP000218282">
    <property type="component" value="Unassembled WGS sequence"/>
</dbReference>
<evidence type="ECO:0000256" key="1">
    <source>
        <dbReference type="ARBA" id="ARBA00005417"/>
    </source>
</evidence>
<proteinExistence type="inferred from homology"/>
<dbReference type="Gene3D" id="3.40.50.300">
    <property type="entry name" value="P-loop containing nucleotide triphosphate hydrolases"/>
    <property type="match status" value="1"/>
</dbReference>
<evidence type="ECO:0000256" key="3">
    <source>
        <dbReference type="ARBA" id="ARBA00022741"/>
    </source>
</evidence>
<feature type="domain" description="ABC transporter" evidence="5">
    <location>
        <begin position="9"/>
        <end position="234"/>
    </location>
</feature>
<keyword evidence="7" id="KW-1185">Reference proteome</keyword>
<dbReference type="PROSITE" id="PS50893">
    <property type="entry name" value="ABC_TRANSPORTER_2"/>
    <property type="match status" value="1"/>
</dbReference>
<dbReference type="Pfam" id="PF00005">
    <property type="entry name" value="ABC_tran"/>
    <property type="match status" value="1"/>
</dbReference>
<dbReference type="EMBL" id="JXJW01000002">
    <property type="protein sequence ID" value="PCS08598.1"/>
    <property type="molecule type" value="Genomic_DNA"/>
</dbReference>
<dbReference type="AlphaFoldDB" id="A0A2A5S557"/>
<evidence type="ECO:0000259" key="5">
    <source>
        <dbReference type="PROSITE" id="PS50893"/>
    </source>
</evidence>
<evidence type="ECO:0000313" key="6">
    <source>
        <dbReference type="EMBL" id="PCS08598.1"/>
    </source>
</evidence>